<dbReference type="Gene3D" id="2.70.98.40">
    <property type="entry name" value="Glycoside hydrolase, family 65, N-terminal domain"/>
    <property type="match status" value="1"/>
</dbReference>
<evidence type="ECO:0000259" key="2">
    <source>
        <dbReference type="Pfam" id="PF03636"/>
    </source>
</evidence>
<dbReference type="InterPro" id="IPR012341">
    <property type="entry name" value="6hp_glycosidase-like_sf"/>
</dbReference>
<dbReference type="Pfam" id="PF03632">
    <property type="entry name" value="Glyco_hydro_65m"/>
    <property type="match status" value="1"/>
</dbReference>
<feature type="domain" description="Glycoside hydrolase family 65 N-terminal" evidence="2">
    <location>
        <begin position="262"/>
        <end position="501"/>
    </location>
</feature>
<protein>
    <submittedName>
        <fullName evidence="3">Alpha,alpha-trehalose phosphorylase</fullName>
    </submittedName>
</protein>
<reference evidence="3 4" key="1">
    <citation type="submission" date="2016-10" db="EMBL/GenBank/DDBJ databases">
        <authorList>
            <person name="de Groot N.N."/>
        </authorList>
    </citation>
    <scope>NUCLEOTIDE SEQUENCE [LARGE SCALE GENOMIC DNA]</scope>
    <source>
        <strain evidence="3 4">HLD2</strain>
    </source>
</reference>
<dbReference type="PANTHER" id="PTHR11051">
    <property type="entry name" value="GLYCOSYL HYDROLASE-RELATED"/>
    <property type="match status" value="1"/>
</dbReference>
<dbReference type="NCBIfam" id="TIGR01509">
    <property type="entry name" value="HAD-SF-IA-v3"/>
    <property type="match status" value="1"/>
</dbReference>
<dbReference type="Pfam" id="PF03636">
    <property type="entry name" value="Glyco_hydro_65N"/>
    <property type="match status" value="1"/>
</dbReference>
<keyword evidence="4" id="KW-1185">Reference proteome</keyword>
<gene>
    <name evidence="3" type="ORF">SAMN03097708_01104</name>
</gene>
<dbReference type="InterPro" id="IPR023198">
    <property type="entry name" value="PGP-like_dom2"/>
</dbReference>
<evidence type="ECO:0000259" key="1">
    <source>
        <dbReference type="Pfam" id="PF03632"/>
    </source>
</evidence>
<dbReference type="InterPro" id="IPR036412">
    <property type="entry name" value="HAD-like_sf"/>
</dbReference>
<dbReference type="GO" id="GO:0016757">
    <property type="term" value="F:glycosyltransferase activity"/>
    <property type="evidence" value="ECO:0007669"/>
    <property type="project" value="UniProtKB-ARBA"/>
</dbReference>
<dbReference type="Gene3D" id="1.50.10.10">
    <property type="match status" value="1"/>
</dbReference>
<dbReference type="Proteomes" id="UP000199648">
    <property type="component" value="Unassembled WGS sequence"/>
</dbReference>
<dbReference type="InterPro" id="IPR011013">
    <property type="entry name" value="Gal_mutarotase_sf_dom"/>
</dbReference>
<dbReference type="GO" id="GO:0004553">
    <property type="term" value="F:hydrolase activity, hydrolyzing O-glycosyl compounds"/>
    <property type="evidence" value="ECO:0007669"/>
    <property type="project" value="TreeGrafter"/>
</dbReference>
<dbReference type="InterPro" id="IPR006439">
    <property type="entry name" value="HAD-SF_hydro_IA"/>
</dbReference>
<dbReference type="Gene3D" id="1.10.150.240">
    <property type="entry name" value="Putative phosphatase, domain 2"/>
    <property type="match status" value="1"/>
</dbReference>
<dbReference type="InterPro" id="IPR037018">
    <property type="entry name" value="GH65_N"/>
</dbReference>
<evidence type="ECO:0000313" key="3">
    <source>
        <dbReference type="EMBL" id="SCZ55299.1"/>
    </source>
</evidence>
<dbReference type="SUPFAM" id="SSF56784">
    <property type="entry name" value="HAD-like"/>
    <property type="match status" value="1"/>
</dbReference>
<dbReference type="Pfam" id="PF00702">
    <property type="entry name" value="Hydrolase"/>
    <property type="match status" value="1"/>
</dbReference>
<dbReference type="PANTHER" id="PTHR11051:SF8">
    <property type="entry name" value="PROTEIN-GLUCOSYLGALACTOSYLHYDROXYLYSINE GLUCOSIDASE"/>
    <property type="match status" value="1"/>
</dbReference>
<dbReference type="Gene3D" id="3.40.50.1000">
    <property type="entry name" value="HAD superfamily/HAD-like"/>
    <property type="match status" value="1"/>
</dbReference>
<dbReference type="InterPro" id="IPR008928">
    <property type="entry name" value="6-hairpin_glycosidase_sf"/>
</dbReference>
<dbReference type="InterPro" id="IPR005196">
    <property type="entry name" value="Glyco_hydro_65_N"/>
</dbReference>
<name>A0A1G5Q1V9_9GAMM</name>
<accession>A0A1G5Q1V9</accession>
<dbReference type="GO" id="GO:0030246">
    <property type="term" value="F:carbohydrate binding"/>
    <property type="evidence" value="ECO:0007669"/>
    <property type="project" value="InterPro"/>
</dbReference>
<organism evidence="3 4">
    <name type="scientific">Thiohalomonas denitrificans</name>
    <dbReference type="NCBI Taxonomy" id="415747"/>
    <lineage>
        <taxon>Bacteria</taxon>
        <taxon>Pseudomonadati</taxon>
        <taxon>Pseudomonadota</taxon>
        <taxon>Gammaproteobacteria</taxon>
        <taxon>Thiohalomonadales</taxon>
        <taxon>Thiohalomonadaceae</taxon>
        <taxon>Thiohalomonas</taxon>
    </lineage>
</organism>
<dbReference type="SUPFAM" id="SSF74650">
    <property type="entry name" value="Galactose mutarotase-like"/>
    <property type="match status" value="1"/>
</dbReference>
<dbReference type="AlphaFoldDB" id="A0A1G5Q1V9"/>
<dbReference type="SUPFAM" id="SSF48208">
    <property type="entry name" value="Six-hairpin glycosidases"/>
    <property type="match status" value="1"/>
</dbReference>
<feature type="domain" description="Glycoside hydrolase family 65 central catalytic" evidence="1">
    <location>
        <begin position="555"/>
        <end position="928"/>
    </location>
</feature>
<dbReference type="STRING" id="415747.SAMN03097708_01104"/>
<dbReference type="InterPro" id="IPR005195">
    <property type="entry name" value="Glyco_hydro_65_M"/>
</dbReference>
<dbReference type="EMBL" id="FMWD01000003">
    <property type="protein sequence ID" value="SCZ55299.1"/>
    <property type="molecule type" value="Genomic_DNA"/>
</dbReference>
<sequence>MDGVVTRTADLHAAAWKQLFDDYLSERQHRGLSGFPRFQLERDYLAYVDGKPRYEGVRSFLAARSLELPEGDSTDGPERETIHGLGNRKDRFFEQRLHHEGASVYGSTVSLIRELRATGTRTALVTSSQHGREVLATVGVLDLFDAIIDGNDAADLGLRGKPDPDIFIKAAVLTGSDAEQGVVVEDAVAGVEAGRRGHFGLVVGVDRGGNRQALAEHGADVVVADLAELNAEELQARFRERAAAQAAKTLASRTAAAWRVEQEGFDPAREHGMESLFTVGNGYLGLRGALATPLPGSQADLFVAGIYDRKQPSLPYSELEFMTQERGDYAYSEIVSLPFPLALTVSVDGQPLDLEKGPWREHRRTLDLANGVLIGVTEYADERGRQTRVETRRLASLADPHLLMQEVTVTCANHAGLVRIEATVRETPLKVNHPHLQRRELPARAGVDVRAYTTRASGYTVALASRSRLEDDVEDRSYWQREASPGAPLRLQRYVGVFDSRHSDDPIAAAVAHVQDKRWESFDHERRDHEARFAEFWETADIRCESSPATTQALRFNAYHLRIAADHDPWVSVGARTLSGRAYEGHVFWDVEVFILPYYLRTAPDVARSLLLYRYHTLNGARQHARELGYRGACYAWESTVTGADATPRRIVLKSSGKEVPIYTGYEQVHVSADIAYGIWRYWQATGDAEFLQIAGAEILLETARFWASRCVADGGRYHIRGVTGPDEYHHTVNDNAYTNWMARFNLEKALWVKQWLAEHHPEQWASLQASLALPNEELEAWQTLIRDLYVPGPNAEGVIEQFEGFFDLRDHHLSAAERFRPPLQRLFEAEATNASQIIKQADVLMLPFLFPEACSREVSAANYDYYEPRTDHGSSLSPPVHAALAARLGRLDDAQRYWRESLWLDLSNTMGNSALGVHAASMAATWQALVFGFLDVRFSEQGPVVSAEAPRRLLNEWGTLHVTLLDRGRAFALDIEPGEERP</sequence>
<dbReference type="InterPro" id="IPR023214">
    <property type="entry name" value="HAD_sf"/>
</dbReference>
<proteinExistence type="predicted"/>
<evidence type="ECO:0000313" key="4">
    <source>
        <dbReference type="Proteomes" id="UP000199648"/>
    </source>
</evidence>
<dbReference type="GO" id="GO:0005975">
    <property type="term" value="P:carbohydrate metabolic process"/>
    <property type="evidence" value="ECO:0007669"/>
    <property type="project" value="InterPro"/>
</dbReference>